<dbReference type="OrthoDB" id="7854943at2759"/>
<evidence type="ECO:0000256" key="3">
    <source>
        <dbReference type="ARBA" id="ARBA00022692"/>
    </source>
</evidence>
<protein>
    <submittedName>
        <fullName evidence="9">Uncharacterized protein</fullName>
    </submittedName>
</protein>
<feature type="transmembrane region" description="Helical" evidence="8">
    <location>
        <begin position="922"/>
        <end position="941"/>
    </location>
</feature>
<comment type="caution">
    <text evidence="9">The sequence shown here is derived from an EMBL/GenBank/DDBJ whole genome shotgun (WGS) entry which is preliminary data.</text>
</comment>
<dbReference type="Gene3D" id="1.25.40.10">
    <property type="entry name" value="Tetratricopeptide repeat domain"/>
    <property type="match status" value="1"/>
</dbReference>
<evidence type="ECO:0000313" key="9">
    <source>
        <dbReference type="EMBL" id="KAF4696893.1"/>
    </source>
</evidence>
<evidence type="ECO:0000256" key="7">
    <source>
        <dbReference type="RuleBase" id="RU003755"/>
    </source>
</evidence>
<name>A0A7J6PLD9_PEROL</name>
<feature type="transmembrane region" description="Helical" evidence="8">
    <location>
        <begin position="842"/>
        <end position="863"/>
    </location>
</feature>
<dbReference type="EMBL" id="JABANP010000007">
    <property type="protein sequence ID" value="KAF4696893.1"/>
    <property type="molecule type" value="Genomic_DNA"/>
</dbReference>
<dbReference type="InterPro" id="IPR025337">
    <property type="entry name" value="Questin_oxidase-like"/>
</dbReference>
<feature type="transmembrane region" description="Helical" evidence="8">
    <location>
        <begin position="743"/>
        <end position="767"/>
    </location>
</feature>
<dbReference type="AlphaFoldDB" id="A0A7J6PLD9"/>
<sequence>MPRSEPSELTLPLINPARQPKRRLRNVVIGFVVIVVIFTALYGLKCLVARKPEEIPAEAQPNTLLPVAAVSGLVGDLCTSGAGSNATIDDFMKYEERLDPAVPPDVPINNVTDVERYVNSKRQHYGSFLKYFDSEVRDAASLDDVVRAHFPRVRRGLGGAAFHPLILTGVALEAENGLLLAEGLAYLHVRTMRDYDSEEASMVTPSTSGSPVEVLFNFTEAVSEMLPLPSDFEGLQRVISEQLVPLAAAALYYSDNEFFVLHGWTSLYALARLVPHLGAANVDTARSAVDSWFRAYMAAFAQRGLPGAKDLKAWVQGNGEADELEVDWTTWTQQGQEIVNKDPGQVHVIKSIWMLHMRWAEANPEDTKARQMMARAAKNIAERPIRFAKVMGAGSPATSDTISTSPAVDRVLQVEVLQSYIMQFLSVPSLAAFGLTSTKIYKIFDSELAWTDTRLRACRVIPSITRIAGVSPKEVFHASLEASEGVVAYEERDFEAAIELYDRALSIFRDVNFITRLADVKYATRDRQRAKALYEEAHAADPKNSYAVNGLALFARTQSEEERLLRLAVELDPMNSYALANLGGIVMCEAWDDLSQMRNKEAEELLQRAVNLNSKLFYAPRMLETVRAIQQLNRMDTFMRTVLPEHGRVFGGGSDKPYSWTDVSGNVYHYYKHPMRKAVLFVLLQELCERLAFYGLMPNLQLFLKEYLGVDDAGANSYIATFNAILYVTPLLSAVLSDTILGLYLTILIFSLVYMAGLGLLTLSTIHSISQPWMVHVSLLFLIAFGAGGIKSCVNVMGAQQFHPEEHKALITRYYTYFYACINVGSIVGGVVTPILAESVSFTASFAFPLVAFVVATVAFVAADMMGRYVKPKPQGSAVLEILKMPAQMMQNVDPIAVILTSVLVDTVLFPLLRRHNLMPSVLVRCCIGSLLGAASLLVALGVEYMFWLIAAGEIFIISTSFEVAFTHSPGPLKAVSSAINLCFFSIANALSAVLFQVCSEWLPNFDVNNPSEEAVRGAHYDYYYLVLLALCLLGAVGSLSLIPYFNKVAALNAGGMGAAELEESKRDEVMSDV</sequence>
<gene>
    <name evidence="9" type="ORF">FOZ60_014655</name>
</gene>
<keyword evidence="6 8" id="KW-0472">Membrane</keyword>
<proteinExistence type="inferred from homology"/>
<evidence type="ECO:0000256" key="4">
    <source>
        <dbReference type="ARBA" id="ARBA00022989"/>
    </source>
</evidence>
<dbReference type="InterPro" id="IPR011990">
    <property type="entry name" value="TPR-like_helical_dom_sf"/>
</dbReference>
<evidence type="ECO:0000256" key="8">
    <source>
        <dbReference type="SAM" id="Phobius"/>
    </source>
</evidence>
<dbReference type="SUPFAM" id="SSF103473">
    <property type="entry name" value="MFS general substrate transporter"/>
    <property type="match status" value="1"/>
</dbReference>
<organism evidence="9 10">
    <name type="scientific">Perkinsus olseni</name>
    <name type="common">Perkinsus atlanticus</name>
    <dbReference type="NCBI Taxonomy" id="32597"/>
    <lineage>
        <taxon>Eukaryota</taxon>
        <taxon>Sar</taxon>
        <taxon>Alveolata</taxon>
        <taxon>Perkinsozoa</taxon>
        <taxon>Perkinsea</taxon>
        <taxon>Perkinsida</taxon>
        <taxon>Perkinsidae</taxon>
        <taxon>Perkinsus</taxon>
    </lineage>
</organism>
<dbReference type="PROSITE" id="PS01023">
    <property type="entry name" value="PTR2_2"/>
    <property type="match status" value="1"/>
</dbReference>
<feature type="transmembrane region" description="Helical" evidence="8">
    <location>
        <begin position="947"/>
        <end position="967"/>
    </location>
</feature>
<keyword evidence="7" id="KW-0813">Transport</keyword>
<dbReference type="Pfam" id="PF14027">
    <property type="entry name" value="Questin_oxidase"/>
    <property type="match status" value="1"/>
</dbReference>
<comment type="similarity">
    <text evidence="2 7">Belongs to the major facilitator superfamily. Proton-dependent oligopeptide transporter (POT/PTR) (TC 2.A.17) family.</text>
</comment>
<dbReference type="GO" id="GO:0016020">
    <property type="term" value="C:membrane"/>
    <property type="evidence" value="ECO:0007669"/>
    <property type="project" value="UniProtKB-SubCell"/>
</dbReference>
<evidence type="ECO:0000256" key="6">
    <source>
        <dbReference type="ARBA" id="ARBA00023136"/>
    </source>
</evidence>
<dbReference type="InterPro" id="IPR000109">
    <property type="entry name" value="POT_fam"/>
</dbReference>
<feature type="transmembrane region" description="Helical" evidence="8">
    <location>
        <begin position="814"/>
        <end position="836"/>
    </location>
</feature>
<keyword evidence="3 7" id="KW-0812">Transmembrane</keyword>
<dbReference type="SUPFAM" id="SSF48452">
    <property type="entry name" value="TPR-like"/>
    <property type="match status" value="1"/>
</dbReference>
<feature type="transmembrane region" description="Helical" evidence="8">
    <location>
        <begin position="27"/>
        <end position="44"/>
    </location>
</feature>
<feature type="transmembrane region" description="Helical" evidence="8">
    <location>
        <begin position="717"/>
        <end position="736"/>
    </location>
</feature>
<reference evidence="9 10" key="1">
    <citation type="submission" date="2020-04" db="EMBL/GenBank/DDBJ databases">
        <title>Perkinsus olseni comparative genomics.</title>
        <authorList>
            <person name="Bogema D.R."/>
        </authorList>
    </citation>
    <scope>NUCLEOTIDE SEQUENCE [LARGE SCALE GENOMIC DNA]</scope>
    <source>
        <strain evidence="9">00978-12</strain>
    </source>
</reference>
<evidence type="ECO:0000256" key="2">
    <source>
        <dbReference type="ARBA" id="ARBA00005982"/>
    </source>
</evidence>
<accession>A0A7J6PLD9</accession>
<dbReference type="GO" id="GO:0006857">
    <property type="term" value="P:oligopeptide transport"/>
    <property type="evidence" value="ECO:0007669"/>
    <property type="project" value="InterPro"/>
</dbReference>
<keyword evidence="4 8" id="KW-1133">Transmembrane helix</keyword>
<evidence type="ECO:0000256" key="1">
    <source>
        <dbReference type="ARBA" id="ARBA00004141"/>
    </source>
</evidence>
<dbReference type="GO" id="GO:0016491">
    <property type="term" value="F:oxidoreductase activity"/>
    <property type="evidence" value="ECO:0007669"/>
    <property type="project" value="UniProtKB-KW"/>
</dbReference>
<dbReference type="Proteomes" id="UP000541610">
    <property type="component" value="Unassembled WGS sequence"/>
</dbReference>
<keyword evidence="5" id="KW-0560">Oxidoreductase</keyword>
<evidence type="ECO:0000256" key="5">
    <source>
        <dbReference type="ARBA" id="ARBA00023002"/>
    </source>
</evidence>
<dbReference type="Pfam" id="PF00854">
    <property type="entry name" value="PTR2"/>
    <property type="match status" value="2"/>
</dbReference>
<dbReference type="InterPro" id="IPR036259">
    <property type="entry name" value="MFS_trans_sf"/>
</dbReference>
<dbReference type="PANTHER" id="PTHR11654">
    <property type="entry name" value="OLIGOPEPTIDE TRANSPORTER-RELATED"/>
    <property type="match status" value="1"/>
</dbReference>
<comment type="subcellular location">
    <subcellularLocation>
        <location evidence="1 7">Membrane</location>
        <topology evidence="1 7">Multi-pass membrane protein</topology>
    </subcellularLocation>
</comment>
<feature type="transmembrane region" description="Helical" evidence="8">
    <location>
        <begin position="979"/>
        <end position="1003"/>
    </location>
</feature>
<dbReference type="Gene3D" id="1.20.1250.20">
    <property type="entry name" value="MFS general substrate transporter like domains"/>
    <property type="match status" value="2"/>
</dbReference>
<dbReference type="InterPro" id="IPR018456">
    <property type="entry name" value="PTR2_symporter_CS"/>
</dbReference>
<dbReference type="GO" id="GO:0022857">
    <property type="term" value="F:transmembrane transporter activity"/>
    <property type="evidence" value="ECO:0007669"/>
    <property type="project" value="InterPro"/>
</dbReference>
<evidence type="ECO:0000313" key="10">
    <source>
        <dbReference type="Proteomes" id="UP000541610"/>
    </source>
</evidence>
<feature type="transmembrane region" description="Helical" evidence="8">
    <location>
        <begin position="773"/>
        <end position="794"/>
    </location>
</feature>
<feature type="transmembrane region" description="Helical" evidence="8">
    <location>
        <begin position="1023"/>
        <end position="1043"/>
    </location>
</feature>